<sequence length="163" mass="17842">MSSQSTISPTATKRSLERVQSNLRAVAPLSARRHPGGSGGLRHTSLLRSDAVVHLAGLKAVGESNVQPITYYENNVLGTMQLVSTMTNAKVKALVFSSSATVYGISTYLPLGEEHPVEPTNPYGSQSLLIEEMLKDHVSVRRRMAHWHLCAPSIQLRARKRAR</sequence>
<comment type="similarity">
    <text evidence="4">Belongs to the NAD(P)-dependent epimerase/dehydratase family.</text>
</comment>
<dbReference type="PANTHER" id="PTHR43725">
    <property type="entry name" value="UDP-GLUCOSE 4-EPIMERASE"/>
    <property type="match status" value="1"/>
</dbReference>
<dbReference type="InterPro" id="IPR001509">
    <property type="entry name" value="Epimerase_deHydtase"/>
</dbReference>
<comment type="catalytic activity">
    <reaction evidence="1">
        <text>UDP-alpha-D-glucose = UDP-alpha-D-galactose</text>
        <dbReference type="Rhea" id="RHEA:22168"/>
        <dbReference type="ChEBI" id="CHEBI:58885"/>
        <dbReference type="ChEBI" id="CHEBI:66914"/>
        <dbReference type="EC" id="5.1.3.2"/>
    </reaction>
</comment>
<dbReference type="EC" id="5.1.3.2" evidence="5"/>
<evidence type="ECO:0000256" key="6">
    <source>
        <dbReference type="ARBA" id="ARBA00018569"/>
    </source>
</evidence>
<dbReference type="GO" id="GO:0005829">
    <property type="term" value="C:cytosol"/>
    <property type="evidence" value="ECO:0007669"/>
    <property type="project" value="TreeGrafter"/>
</dbReference>
<dbReference type="Pfam" id="PF01370">
    <property type="entry name" value="Epimerase"/>
    <property type="match status" value="1"/>
</dbReference>
<reference evidence="13 14" key="2">
    <citation type="journal article" date="2022" name="Int. J. Syst. Evol. Microbiol.">
        <title>Strains of Bradyrhizobium barranii sp. nov. associated with legumes native to Canada are symbionts of soybeans and belong to different subspecies (subsp. barranii subsp. nov. and subsp. apii subsp. nov.) and symbiovars (sv. glycinearum and sv. septentrionale).</title>
        <authorList>
            <person name="Bromfield E.S.P."/>
            <person name="Cloutier S."/>
            <person name="Wasai-Hara S."/>
            <person name="Minamisawa K."/>
        </authorList>
    </citation>
    <scope>NUCLEOTIDE SEQUENCE [LARGE SCALE GENOMIC DNA]</scope>
    <source>
        <strain evidence="13 14">323S2</strain>
        <plasmid evidence="14">pBb323S2a</plasmid>
    </source>
</reference>
<dbReference type="GO" id="GO:0003978">
    <property type="term" value="F:UDP-glucose 4-epimerase activity"/>
    <property type="evidence" value="ECO:0007669"/>
    <property type="project" value="UniProtKB-EC"/>
</dbReference>
<evidence type="ECO:0000313" key="14">
    <source>
        <dbReference type="Proteomes" id="UP000564836"/>
    </source>
</evidence>
<keyword evidence="13" id="KW-0456">Lyase</keyword>
<evidence type="ECO:0000256" key="4">
    <source>
        <dbReference type="ARBA" id="ARBA00007637"/>
    </source>
</evidence>
<dbReference type="InterPro" id="IPR036291">
    <property type="entry name" value="NAD(P)-bd_dom_sf"/>
</dbReference>
<evidence type="ECO:0000256" key="2">
    <source>
        <dbReference type="ARBA" id="ARBA00001911"/>
    </source>
</evidence>
<evidence type="ECO:0000256" key="1">
    <source>
        <dbReference type="ARBA" id="ARBA00000083"/>
    </source>
</evidence>
<keyword evidence="7" id="KW-0520">NAD</keyword>
<dbReference type="PANTHER" id="PTHR43725:SF47">
    <property type="entry name" value="UDP-GLUCOSE 4-EPIMERASE"/>
    <property type="match status" value="1"/>
</dbReference>
<reference evidence="13 14" key="1">
    <citation type="journal article" date="2017" name="Syst. Appl. Microbiol.">
        <title>Soybeans inoculated with root zone soils of Canadian native legumes harbour diverse and novel Bradyrhizobium spp. that possess agricultural potential.</title>
        <authorList>
            <person name="Bromfield E.S.P."/>
            <person name="Cloutier S."/>
            <person name="Tambong J.T."/>
            <person name="Tran Thi T.V."/>
        </authorList>
    </citation>
    <scope>NUCLEOTIDE SEQUENCE [LARGE SCALE GENOMIC DNA]</scope>
    <source>
        <strain evidence="13 14">323S2</strain>
    </source>
</reference>
<proteinExistence type="inferred from homology"/>
<name>A0A9X9YFP6_9BRAD</name>
<gene>
    <name evidence="13" type="ORF">G6321_00001315</name>
</gene>
<comment type="cofactor">
    <cofactor evidence="2">
        <name>NAD(+)</name>
        <dbReference type="ChEBI" id="CHEBI:57540"/>
    </cofactor>
</comment>
<keyword evidence="9" id="KW-0413">Isomerase</keyword>
<evidence type="ECO:0000256" key="8">
    <source>
        <dbReference type="ARBA" id="ARBA00023144"/>
    </source>
</evidence>
<protein>
    <recommendedName>
        <fullName evidence="6">UDP-glucose 4-epimerase</fullName>
        <ecNumber evidence="5">5.1.3.2</ecNumber>
    </recommendedName>
    <alternativeName>
        <fullName evidence="11">Galactowaldenase</fullName>
    </alternativeName>
    <alternativeName>
        <fullName evidence="10">UDP-galactose 4-epimerase</fullName>
    </alternativeName>
</protein>
<dbReference type="Gene3D" id="3.40.50.720">
    <property type="entry name" value="NAD(P)-binding Rossmann-like Domain"/>
    <property type="match status" value="1"/>
</dbReference>
<feature type="domain" description="NAD-dependent epimerase/dehydratase" evidence="12">
    <location>
        <begin position="48"/>
        <end position="137"/>
    </location>
</feature>
<evidence type="ECO:0000256" key="3">
    <source>
        <dbReference type="ARBA" id="ARBA00004947"/>
    </source>
</evidence>
<keyword evidence="13" id="KW-0614">Plasmid</keyword>
<keyword evidence="8" id="KW-0119">Carbohydrate metabolism</keyword>
<dbReference type="RefSeq" id="WP_224518158.1">
    <property type="nucleotide sequence ID" value="NZ_CP088278.1"/>
</dbReference>
<geneLocation type="plasmid" evidence="13 14">
    <name>pBb323S2a</name>
</geneLocation>
<dbReference type="EMBL" id="CP088278">
    <property type="protein sequence ID" value="UGX89751.1"/>
    <property type="molecule type" value="Genomic_DNA"/>
</dbReference>
<dbReference type="SUPFAM" id="SSF51735">
    <property type="entry name" value="NAD(P)-binding Rossmann-fold domains"/>
    <property type="match status" value="1"/>
</dbReference>
<evidence type="ECO:0000256" key="10">
    <source>
        <dbReference type="ARBA" id="ARBA00031367"/>
    </source>
</evidence>
<evidence type="ECO:0000256" key="9">
    <source>
        <dbReference type="ARBA" id="ARBA00023235"/>
    </source>
</evidence>
<keyword evidence="8" id="KW-0299">Galactose metabolism</keyword>
<dbReference type="GO" id="GO:0006012">
    <property type="term" value="P:galactose metabolic process"/>
    <property type="evidence" value="ECO:0007669"/>
    <property type="project" value="UniProtKB-KW"/>
</dbReference>
<comment type="pathway">
    <text evidence="3">Carbohydrate metabolism; galactose metabolism.</text>
</comment>
<evidence type="ECO:0000256" key="11">
    <source>
        <dbReference type="ARBA" id="ARBA00033067"/>
    </source>
</evidence>
<evidence type="ECO:0000259" key="12">
    <source>
        <dbReference type="Pfam" id="PF01370"/>
    </source>
</evidence>
<dbReference type="AlphaFoldDB" id="A0A9X9YFP6"/>
<evidence type="ECO:0000256" key="5">
    <source>
        <dbReference type="ARBA" id="ARBA00013189"/>
    </source>
</evidence>
<dbReference type="Proteomes" id="UP000564836">
    <property type="component" value="Plasmid pBb323S2a"/>
</dbReference>
<dbReference type="GO" id="GO:0016829">
    <property type="term" value="F:lyase activity"/>
    <property type="evidence" value="ECO:0007669"/>
    <property type="project" value="UniProtKB-KW"/>
</dbReference>
<evidence type="ECO:0000256" key="7">
    <source>
        <dbReference type="ARBA" id="ARBA00023027"/>
    </source>
</evidence>
<evidence type="ECO:0000313" key="13">
    <source>
        <dbReference type="EMBL" id="UGX89751.1"/>
    </source>
</evidence>
<organism evidence="13 14">
    <name type="scientific">Bradyrhizobium barranii subsp. barranii</name>
    <dbReference type="NCBI Taxonomy" id="2823807"/>
    <lineage>
        <taxon>Bacteria</taxon>
        <taxon>Pseudomonadati</taxon>
        <taxon>Pseudomonadota</taxon>
        <taxon>Alphaproteobacteria</taxon>
        <taxon>Hyphomicrobiales</taxon>
        <taxon>Nitrobacteraceae</taxon>
        <taxon>Bradyrhizobium</taxon>
        <taxon>Bradyrhizobium barranii</taxon>
    </lineage>
</organism>
<accession>A0A9X9YFP6</accession>